<reference evidence="5 6" key="1">
    <citation type="submission" date="2023-07" db="EMBL/GenBank/DDBJ databases">
        <title>Genomic Encyclopedia of Type Strains, Phase IV (KMG-IV): sequencing the most valuable type-strain genomes for metagenomic binning, comparative biology and taxonomic classification.</title>
        <authorList>
            <person name="Goeker M."/>
        </authorList>
    </citation>
    <scope>NUCLEOTIDE SEQUENCE [LARGE SCALE GENOMIC DNA]</scope>
    <source>
        <strain evidence="5 6">DSM 19619</strain>
    </source>
</reference>
<organism evidence="5 6">
    <name type="scientific">Labrys wisconsinensis</name>
    <dbReference type="NCBI Taxonomy" id="425677"/>
    <lineage>
        <taxon>Bacteria</taxon>
        <taxon>Pseudomonadati</taxon>
        <taxon>Pseudomonadota</taxon>
        <taxon>Alphaproteobacteria</taxon>
        <taxon>Hyphomicrobiales</taxon>
        <taxon>Xanthobacteraceae</taxon>
        <taxon>Labrys</taxon>
    </lineage>
</organism>
<dbReference type="Pfam" id="PF00990">
    <property type="entry name" value="GGDEF"/>
    <property type="match status" value="1"/>
</dbReference>
<dbReference type="Proteomes" id="UP001242480">
    <property type="component" value="Unassembled WGS sequence"/>
</dbReference>
<keyword evidence="6" id="KW-1185">Reference proteome</keyword>
<dbReference type="InterPro" id="IPR050469">
    <property type="entry name" value="Diguanylate_Cyclase"/>
</dbReference>
<evidence type="ECO:0000313" key="5">
    <source>
        <dbReference type="EMBL" id="MDQ0469763.1"/>
    </source>
</evidence>
<protein>
    <recommendedName>
        <fullName evidence="1">diguanylate cyclase</fullName>
        <ecNumber evidence="1">2.7.7.65</ecNumber>
    </recommendedName>
</protein>
<dbReference type="InterPro" id="IPR000014">
    <property type="entry name" value="PAS"/>
</dbReference>
<comment type="catalytic activity">
    <reaction evidence="2">
        <text>2 GTP = 3',3'-c-di-GMP + 2 diphosphate</text>
        <dbReference type="Rhea" id="RHEA:24898"/>
        <dbReference type="ChEBI" id="CHEBI:33019"/>
        <dbReference type="ChEBI" id="CHEBI:37565"/>
        <dbReference type="ChEBI" id="CHEBI:58805"/>
        <dbReference type="EC" id="2.7.7.65"/>
    </reaction>
</comment>
<dbReference type="SMART" id="SM00267">
    <property type="entry name" value="GGDEF"/>
    <property type="match status" value="1"/>
</dbReference>
<dbReference type="PROSITE" id="PS50112">
    <property type="entry name" value="PAS"/>
    <property type="match status" value="1"/>
</dbReference>
<evidence type="ECO:0000256" key="2">
    <source>
        <dbReference type="ARBA" id="ARBA00034247"/>
    </source>
</evidence>
<sequence>MAGGEFPESDLIDLVAAPLVVLRADGRSIVRLNAAMRRLAGRPGDWQAPATMADLVGRDAAARLANRLADAPEQANILACNFMGVERAVAFHPARHGDGWLLTAMPADDPAQAPEWTRELRQILDWLPVGVEIMDGEMRTLMVNRHEMELLGYAPEETSNLEDWWRLAYPDPDYRDLARRSWTEGVERARAGNAEMVPQEWRVRCRDGTVKVIQFRYRAVGSVHVNVYSDVTRERQLEAMLIQMATTDSLTGLANRRHFFDSAEACLGATTAASGPLALAILDVDHFKAINDRHGHGTGDLVLQEIARRCRGEMRPNDIVARIGGEEFAAILPATSDQEAAHIGERIRAAVAGSPVAAGRAAIQATLSIGIATASDPALGVDRLYEHADHALYVAKRLGRNRVHLSTPDAAMPFAPPRLEGSFPGALAARLSSGSGS</sequence>
<dbReference type="PANTHER" id="PTHR45138:SF9">
    <property type="entry name" value="DIGUANYLATE CYCLASE DGCM-RELATED"/>
    <property type="match status" value="1"/>
</dbReference>
<dbReference type="PROSITE" id="PS50887">
    <property type="entry name" value="GGDEF"/>
    <property type="match status" value="1"/>
</dbReference>
<evidence type="ECO:0000256" key="1">
    <source>
        <dbReference type="ARBA" id="ARBA00012528"/>
    </source>
</evidence>
<dbReference type="NCBIfam" id="TIGR00254">
    <property type="entry name" value="GGDEF"/>
    <property type="match status" value="1"/>
</dbReference>
<dbReference type="InterPro" id="IPR029787">
    <property type="entry name" value="Nucleotide_cyclase"/>
</dbReference>
<dbReference type="EC" id="2.7.7.65" evidence="1"/>
<dbReference type="SUPFAM" id="SSF55073">
    <property type="entry name" value="Nucleotide cyclase"/>
    <property type="match status" value="1"/>
</dbReference>
<dbReference type="RefSeq" id="WP_307272787.1">
    <property type="nucleotide sequence ID" value="NZ_JAUSVX010000004.1"/>
</dbReference>
<dbReference type="CDD" id="cd01949">
    <property type="entry name" value="GGDEF"/>
    <property type="match status" value="1"/>
</dbReference>
<dbReference type="InterPro" id="IPR035965">
    <property type="entry name" value="PAS-like_dom_sf"/>
</dbReference>
<evidence type="ECO:0000313" key="6">
    <source>
        <dbReference type="Proteomes" id="UP001242480"/>
    </source>
</evidence>
<evidence type="ECO:0000259" key="4">
    <source>
        <dbReference type="PROSITE" id="PS50887"/>
    </source>
</evidence>
<dbReference type="InterPro" id="IPR000160">
    <property type="entry name" value="GGDEF_dom"/>
</dbReference>
<feature type="domain" description="PAS" evidence="3">
    <location>
        <begin position="116"/>
        <end position="157"/>
    </location>
</feature>
<gene>
    <name evidence="5" type="ORF">QO011_002779</name>
</gene>
<evidence type="ECO:0000259" key="3">
    <source>
        <dbReference type="PROSITE" id="PS50112"/>
    </source>
</evidence>
<proteinExistence type="predicted"/>
<name>A0ABU0J676_9HYPH</name>
<dbReference type="Gene3D" id="3.30.450.20">
    <property type="entry name" value="PAS domain"/>
    <property type="match status" value="1"/>
</dbReference>
<dbReference type="PANTHER" id="PTHR45138">
    <property type="entry name" value="REGULATORY COMPONENTS OF SENSORY TRANSDUCTION SYSTEM"/>
    <property type="match status" value="1"/>
</dbReference>
<dbReference type="InterPro" id="IPR043128">
    <property type="entry name" value="Rev_trsase/Diguanyl_cyclase"/>
</dbReference>
<dbReference type="Pfam" id="PF13188">
    <property type="entry name" value="PAS_8"/>
    <property type="match status" value="1"/>
</dbReference>
<accession>A0ABU0J676</accession>
<feature type="domain" description="GGDEF" evidence="4">
    <location>
        <begin position="275"/>
        <end position="408"/>
    </location>
</feature>
<dbReference type="EMBL" id="JAUSVX010000004">
    <property type="protein sequence ID" value="MDQ0469763.1"/>
    <property type="molecule type" value="Genomic_DNA"/>
</dbReference>
<comment type="caution">
    <text evidence="5">The sequence shown here is derived from an EMBL/GenBank/DDBJ whole genome shotgun (WGS) entry which is preliminary data.</text>
</comment>
<dbReference type="Gene3D" id="3.30.70.270">
    <property type="match status" value="1"/>
</dbReference>
<dbReference type="SUPFAM" id="SSF55785">
    <property type="entry name" value="PYP-like sensor domain (PAS domain)"/>
    <property type="match status" value="1"/>
</dbReference>